<dbReference type="InParanoid" id="A0A3B5PSX2"/>
<dbReference type="OMA" id="CYRPLEH"/>
<organism evidence="4 5">
    <name type="scientific">Xiphophorus maculatus</name>
    <name type="common">Southern platyfish</name>
    <name type="synonym">Platypoecilus maculatus</name>
    <dbReference type="NCBI Taxonomy" id="8083"/>
    <lineage>
        <taxon>Eukaryota</taxon>
        <taxon>Metazoa</taxon>
        <taxon>Chordata</taxon>
        <taxon>Craniata</taxon>
        <taxon>Vertebrata</taxon>
        <taxon>Euteleostomi</taxon>
        <taxon>Actinopterygii</taxon>
        <taxon>Neopterygii</taxon>
        <taxon>Teleostei</taxon>
        <taxon>Neoteleostei</taxon>
        <taxon>Acanthomorphata</taxon>
        <taxon>Ovalentaria</taxon>
        <taxon>Atherinomorphae</taxon>
        <taxon>Cyprinodontiformes</taxon>
        <taxon>Poeciliidae</taxon>
        <taxon>Poeciliinae</taxon>
        <taxon>Xiphophorus</taxon>
    </lineage>
</organism>
<feature type="transmembrane region" description="Helical" evidence="2">
    <location>
        <begin position="29"/>
        <end position="53"/>
    </location>
</feature>
<dbReference type="FunCoup" id="A0A3B5PSX2">
    <property type="interactions" value="668"/>
</dbReference>
<evidence type="ECO:0000313" key="5">
    <source>
        <dbReference type="Proteomes" id="UP000002852"/>
    </source>
</evidence>
<dbReference type="STRING" id="8083.ENSXMAP00000021119"/>
<keyword evidence="5" id="KW-1185">Reference proteome</keyword>
<dbReference type="SMART" id="SM01039">
    <property type="entry name" value="BRICHOS"/>
    <property type="match status" value="1"/>
</dbReference>
<dbReference type="Gene3D" id="3.30.390.150">
    <property type="match status" value="1"/>
</dbReference>
<reference evidence="4" key="4">
    <citation type="submission" date="2025-09" db="UniProtKB">
        <authorList>
            <consortium name="Ensembl"/>
        </authorList>
    </citation>
    <scope>IDENTIFICATION</scope>
    <source>
        <strain evidence="4">JP 163 A</strain>
    </source>
</reference>
<dbReference type="PROSITE" id="PS50869">
    <property type="entry name" value="BRICHOS"/>
    <property type="match status" value="1"/>
</dbReference>
<dbReference type="Ensembl" id="ENSXMAT00000027322.1">
    <property type="protein sequence ID" value="ENSXMAP00000021119.1"/>
    <property type="gene ID" value="ENSXMAG00000024582.1"/>
</dbReference>
<dbReference type="AlphaFoldDB" id="A0A3B5PSX2"/>
<feature type="domain" description="BRICHOS" evidence="3">
    <location>
        <begin position="95"/>
        <end position="191"/>
    </location>
</feature>
<reference evidence="5" key="1">
    <citation type="submission" date="2012-01" db="EMBL/GenBank/DDBJ databases">
        <authorList>
            <person name="Walter R."/>
            <person name="Schartl M."/>
            <person name="Warren W."/>
        </authorList>
    </citation>
    <scope>NUCLEOTIDE SEQUENCE [LARGE SCALE GENOMIC DNA]</scope>
    <source>
        <strain evidence="5">JP 163 A</strain>
    </source>
</reference>
<proteinExistence type="predicted"/>
<dbReference type="PANTHER" id="PTHR16483">
    <property type="entry name" value="GASTROKINE 1"/>
    <property type="match status" value="1"/>
</dbReference>
<name>A0A3B5PSX2_XIPMA</name>
<evidence type="ECO:0000256" key="1">
    <source>
        <dbReference type="ARBA" id="ARBA00023157"/>
    </source>
</evidence>
<reference evidence="4" key="3">
    <citation type="submission" date="2025-08" db="UniProtKB">
        <authorList>
            <consortium name="Ensembl"/>
        </authorList>
    </citation>
    <scope>IDENTIFICATION</scope>
    <source>
        <strain evidence="4">JP 163 A</strain>
    </source>
</reference>
<evidence type="ECO:0000259" key="3">
    <source>
        <dbReference type="PROSITE" id="PS50869"/>
    </source>
</evidence>
<dbReference type="InterPro" id="IPR007084">
    <property type="entry name" value="BRICHOS_dom"/>
</dbReference>
<sequence>MSLNAADLLMFMPCSQGEGSYSAHFPAKGFWICLSALLLLVAMAMGLTGYLALTGPGSTSLQTVRLTAPDQTGVLLNQTAVLDPQNHLVTLSVTAAGNQTSTVLFDVKHGLICYRPADQQRCFLQTMERSDYDHVGSLLSGPQNQGDVQLSGNETQRRTQFLGVMAGGQVGVASLDEPLRTLCRDRTVHQTRRTDGPGKQRLVYFCIDICFPSNICVSVCFYYLPE</sequence>
<keyword evidence="2" id="KW-1133">Transmembrane helix</keyword>
<evidence type="ECO:0000256" key="2">
    <source>
        <dbReference type="SAM" id="Phobius"/>
    </source>
</evidence>
<evidence type="ECO:0000313" key="4">
    <source>
        <dbReference type="Ensembl" id="ENSXMAP00000021119.1"/>
    </source>
</evidence>
<dbReference type="InterPro" id="IPR051772">
    <property type="entry name" value="Gastrokine"/>
</dbReference>
<keyword evidence="2" id="KW-0472">Membrane</keyword>
<protein>
    <submittedName>
        <fullName evidence="4">BRICHOS domain containing 5</fullName>
    </submittedName>
</protein>
<dbReference type="Proteomes" id="UP000002852">
    <property type="component" value="Unassembled WGS sequence"/>
</dbReference>
<reference evidence="5" key="2">
    <citation type="journal article" date="2013" name="Nat. Genet.">
        <title>The genome of the platyfish, Xiphophorus maculatus, provides insights into evolutionary adaptation and several complex traits.</title>
        <authorList>
            <person name="Schartl M."/>
            <person name="Walter R.B."/>
            <person name="Shen Y."/>
            <person name="Garcia T."/>
            <person name="Catchen J."/>
            <person name="Amores A."/>
            <person name="Braasch I."/>
            <person name="Chalopin D."/>
            <person name="Volff J.N."/>
            <person name="Lesch K.P."/>
            <person name="Bisazza A."/>
            <person name="Minx P."/>
            <person name="Hillier L."/>
            <person name="Wilson R.K."/>
            <person name="Fuerstenberg S."/>
            <person name="Boore J."/>
            <person name="Searle S."/>
            <person name="Postlethwait J.H."/>
            <person name="Warren W.C."/>
        </authorList>
    </citation>
    <scope>NUCLEOTIDE SEQUENCE [LARGE SCALE GENOMIC DNA]</scope>
    <source>
        <strain evidence="5">JP 163 A</strain>
    </source>
</reference>
<dbReference type="GeneTree" id="ENSGT00930000150969"/>
<accession>A0A3B5PSX2</accession>
<keyword evidence="1" id="KW-1015">Disulfide bond</keyword>
<keyword evidence="2" id="KW-0812">Transmembrane</keyword>
<dbReference type="Pfam" id="PF04089">
    <property type="entry name" value="BRICHOS"/>
    <property type="match status" value="1"/>
</dbReference>
<feature type="transmembrane region" description="Helical" evidence="2">
    <location>
        <begin position="202"/>
        <end position="224"/>
    </location>
</feature>